<keyword evidence="2 3" id="KW-0802">TPR repeat</keyword>
<evidence type="ECO:0000256" key="1">
    <source>
        <dbReference type="ARBA" id="ARBA00022737"/>
    </source>
</evidence>
<dbReference type="InterPro" id="IPR019734">
    <property type="entry name" value="TPR_rpt"/>
</dbReference>
<keyword evidence="4" id="KW-0732">Signal</keyword>
<dbReference type="InterPro" id="IPR052346">
    <property type="entry name" value="O-mannosyl-transferase_TMTC"/>
</dbReference>
<keyword evidence="6" id="KW-1185">Reference proteome</keyword>
<dbReference type="Gene3D" id="1.25.40.10">
    <property type="entry name" value="Tetratricopeptide repeat domain"/>
    <property type="match status" value="2"/>
</dbReference>
<evidence type="ECO:0000256" key="4">
    <source>
        <dbReference type="SAM" id="SignalP"/>
    </source>
</evidence>
<feature type="signal peptide" evidence="4">
    <location>
        <begin position="1"/>
        <end position="26"/>
    </location>
</feature>
<dbReference type="PANTHER" id="PTHR44227:SF3">
    <property type="entry name" value="PROTEIN O-MANNOSYL-TRANSFERASE TMTC4"/>
    <property type="match status" value="1"/>
</dbReference>
<evidence type="ECO:0000256" key="2">
    <source>
        <dbReference type="ARBA" id="ARBA00022803"/>
    </source>
</evidence>
<reference evidence="5" key="1">
    <citation type="journal article" date="2014" name="Int. J. Syst. Evol. Microbiol.">
        <title>Complete genome sequence of Corynebacterium casei LMG S-19264T (=DSM 44701T), isolated from a smear-ripened cheese.</title>
        <authorList>
            <consortium name="US DOE Joint Genome Institute (JGI-PGF)"/>
            <person name="Walter F."/>
            <person name="Albersmeier A."/>
            <person name="Kalinowski J."/>
            <person name="Ruckert C."/>
        </authorList>
    </citation>
    <scope>NUCLEOTIDE SEQUENCE</scope>
    <source>
        <strain evidence="5">CGMCC 1.15447</strain>
    </source>
</reference>
<gene>
    <name evidence="5" type="ORF">GCM10011507_05340</name>
</gene>
<keyword evidence="1" id="KW-0677">Repeat</keyword>
<evidence type="ECO:0008006" key="7">
    <source>
        <dbReference type="Google" id="ProtNLM"/>
    </source>
</evidence>
<comment type="caution">
    <text evidence="5">The sequence shown here is derived from an EMBL/GenBank/DDBJ whole genome shotgun (WGS) entry which is preliminary data.</text>
</comment>
<feature type="chain" id="PRO_5038077122" description="Tetratricopeptide repeat protein" evidence="4">
    <location>
        <begin position="27"/>
        <end position="325"/>
    </location>
</feature>
<organism evidence="5 6">
    <name type="scientific">Edaphobacter acidisoli</name>
    <dbReference type="NCBI Taxonomy" id="2040573"/>
    <lineage>
        <taxon>Bacteria</taxon>
        <taxon>Pseudomonadati</taxon>
        <taxon>Acidobacteriota</taxon>
        <taxon>Terriglobia</taxon>
        <taxon>Terriglobales</taxon>
        <taxon>Acidobacteriaceae</taxon>
        <taxon>Edaphobacter</taxon>
    </lineage>
</organism>
<feature type="repeat" description="TPR" evidence="3">
    <location>
        <begin position="208"/>
        <end position="241"/>
    </location>
</feature>
<proteinExistence type="predicted"/>
<evidence type="ECO:0000313" key="5">
    <source>
        <dbReference type="EMBL" id="GGA56944.1"/>
    </source>
</evidence>
<dbReference type="InterPro" id="IPR011990">
    <property type="entry name" value="TPR-like_helical_dom_sf"/>
</dbReference>
<accession>A0A916RI08</accession>
<evidence type="ECO:0000256" key="3">
    <source>
        <dbReference type="PROSITE-ProRule" id="PRU00339"/>
    </source>
</evidence>
<dbReference type="AlphaFoldDB" id="A0A916RI08"/>
<evidence type="ECO:0000313" key="6">
    <source>
        <dbReference type="Proteomes" id="UP000648801"/>
    </source>
</evidence>
<dbReference type="Pfam" id="PF13432">
    <property type="entry name" value="TPR_16"/>
    <property type="match status" value="1"/>
</dbReference>
<dbReference type="RefSeq" id="WP_188757781.1">
    <property type="nucleotide sequence ID" value="NZ_BMJB01000001.1"/>
</dbReference>
<dbReference type="SUPFAM" id="SSF48452">
    <property type="entry name" value="TPR-like"/>
    <property type="match status" value="1"/>
</dbReference>
<dbReference type="EMBL" id="BMJB01000001">
    <property type="protein sequence ID" value="GGA56944.1"/>
    <property type="molecule type" value="Genomic_DNA"/>
</dbReference>
<dbReference type="SMART" id="SM00028">
    <property type="entry name" value="TPR"/>
    <property type="match status" value="4"/>
</dbReference>
<reference evidence="5" key="2">
    <citation type="submission" date="2020-09" db="EMBL/GenBank/DDBJ databases">
        <authorList>
            <person name="Sun Q."/>
            <person name="Zhou Y."/>
        </authorList>
    </citation>
    <scope>NUCLEOTIDE SEQUENCE</scope>
    <source>
        <strain evidence="5">CGMCC 1.15447</strain>
    </source>
</reference>
<protein>
    <recommendedName>
        <fullName evidence="7">Tetratricopeptide repeat protein</fullName>
    </recommendedName>
</protein>
<dbReference type="PANTHER" id="PTHR44227">
    <property type="match status" value="1"/>
</dbReference>
<dbReference type="PROSITE" id="PS50005">
    <property type="entry name" value="TPR"/>
    <property type="match status" value="1"/>
</dbReference>
<name>A0A916RI08_9BACT</name>
<dbReference type="Proteomes" id="UP000648801">
    <property type="component" value="Unassembled WGS sequence"/>
</dbReference>
<dbReference type="Pfam" id="PF14559">
    <property type="entry name" value="TPR_19"/>
    <property type="match status" value="1"/>
</dbReference>
<sequence length="325" mass="34731">MRFSLQQTVLRPLVFFVIASSLPAFAAGDTAQANLLLQQGKVDQASTLLHQAISEQPGDAGAHALLCRVYYAQDMADSAVSECEKAANNAPNDSDTQMWLGRAYGLKASHANPVVAFSYARKVASSFQRAIQIDPDNVHAMNDLGEYYVDAPGIVGGGIDKAQNLASQMRTRFPAQSHRLLALIAEKKGDLTTAESEFKAAADAAKTPEAYVDLGHFYQRHHEPDKAVAPLQAAIDADRHRDAALVDAASILTAAHRSPDLAESVLREYLASSAKSDAAPAFKVHMQLGNLLASRGDTEGAHREYAAALALASHYAPARKALQGS</sequence>